<comment type="caution">
    <text evidence="1">The sequence shown here is derived from an EMBL/GenBank/DDBJ whole genome shotgun (WGS) entry which is preliminary data.</text>
</comment>
<name>A0A0F9L3Y7_9ZZZZ</name>
<evidence type="ECO:0000313" key="1">
    <source>
        <dbReference type="EMBL" id="KKM81796.1"/>
    </source>
</evidence>
<organism evidence="1">
    <name type="scientific">marine sediment metagenome</name>
    <dbReference type="NCBI Taxonomy" id="412755"/>
    <lineage>
        <taxon>unclassified sequences</taxon>
        <taxon>metagenomes</taxon>
        <taxon>ecological metagenomes</taxon>
    </lineage>
</organism>
<protein>
    <submittedName>
        <fullName evidence="1">Uncharacterized protein</fullName>
    </submittedName>
</protein>
<dbReference type="EMBL" id="LAZR01007963">
    <property type="protein sequence ID" value="KKM81796.1"/>
    <property type="molecule type" value="Genomic_DNA"/>
</dbReference>
<dbReference type="AlphaFoldDB" id="A0A0F9L3Y7"/>
<sequence>MMTPEQAFSEGAKRMQAHIVVWLTTHGQMGIAPMILGLPVPPYAEPENMEL</sequence>
<accession>A0A0F9L3Y7</accession>
<reference evidence="1" key="1">
    <citation type="journal article" date="2015" name="Nature">
        <title>Complex archaea that bridge the gap between prokaryotes and eukaryotes.</title>
        <authorList>
            <person name="Spang A."/>
            <person name="Saw J.H."/>
            <person name="Jorgensen S.L."/>
            <person name="Zaremba-Niedzwiedzka K."/>
            <person name="Martijn J."/>
            <person name="Lind A.E."/>
            <person name="van Eijk R."/>
            <person name="Schleper C."/>
            <person name="Guy L."/>
            <person name="Ettema T.J."/>
        </authorList>
    </citation>
    <scope>NUCLEOTIDE SEQUENCE</scope>
</reference>
<gene>
    <name evidence="1" type="ORF">LCGC14_1326120</name>
</gene>
<proteinExistence type="predicted"/>